<dbReference type="KEGG" id="caml:H6X83_12395"/>
<dbReference type="EMBL" id="CP060696">
    <property type="protein sequence ID" value="QNO17709.1"/>
    <property type="molecule type" value="Genomic_DNA"/>
</dbReference>
<name>A0A7G9WG97_9FIRM</name>
<evidence type="ECO:0000313" key="3">
    <source>
        <dbReference type="Proteomes" id="UP000516046"/>
    </source>
</evidence>
<proteinExistence type="predicted"/>
<keyword evidence="1" id="KW-0175">Coiled coil</keyword>
<evidence type="ECO:0000256" key="1">
    <source>
        <dbReference type="SAM" id="Coils"/>
    </source>
</evidence>
<dbReference type="RefSeq" id="WP_212506773.1">
    <property type="nucleotide sequence ID" value="NZ_CP060696.1"/>
</dbReference>
<accession>A0A7G9WG97</accession>
<keyword evidence="3" id="KW-1185">Reference proteome</keyword>
<reference evidence="2 3" key="1">
    <citation type="submission" date="2020-08" db="EMBL/GenBank/DDBJ databases">
        <authorList>
            <person name="Ren C."/>
            <person name="Gu Y."/>
            <person name="Xu Y."/>
        </authorList>
    </citation>
    <scope>NUCLEOTIDE SEQUENCE [LARGE SCALE GENOMIC DNA]</scope>
    <source>
        <strain evidence="2 3">LBM18003</strain>
    </source>
</reference>
<sequence length="84" mass="9234">MTITEKVADKKIRLELYRKKEADILTGGVKAYGIGGRNLQRYDAALSEVRAAIKELEAEIDGLEAMARNGGYARKAIGVIPRDL</sequence>
<organism evidence="2 3">
    <name type="scientific">Caproicibacterium amylolyticum</name>
    <dbReference type="NCBI Taxonomy" id="2766537"/>
    <lineage>
        <taxon>Bacteria</taxon>
        <taxon>Bacillati</taxon>
        <taxon>Bacillota</taxon>
        <taxon>Clostridia</taxon>
        <taxon>Eubacteriales</taxon>
        <taxon>Oscillospiraceae</taxon>
        <taxon>Caproicibacterium</taxon>
    </lineage>
</organism>
<evidence type="ECO:0000313" key="2">
    <source>
        <dbReference type="EMBL" id="QNO17709.1"/>
    </source>
</evidence>
<gene>
    <name evidence="2" type="ORF">H6X83_12395</name>
</gene>
<protein>
    <submittedName>
        <fullName evidence="2">Uncharacterized protein</fullName>
    </submittedName>
</protein>
<dbReference type="AlphaFoldDB" id="A0A7G9WG97"/>
<feature type="coiled-coil region" evidence="1">
    <location>
        <begin position="39"/>
        <end position="66"/>
    </location>
</feature>
<dbReference type="Proteomes" id="UP000516046">
    <property type="component" value="Chromosome"/>
</dbReference>